<dbReference type="InterPro" id="IPR013126">
    <property type="entry name" value="Hsp_70_fam"/>
</dbReference>
<dbReference type="EMBL" id="CP016076">
    <property type="protein sequence ID" value="APU15831.1"/>
    <property type="molecule type" value="Genomic_DNA"/>
</dbReference>
<dbReference type="RefSeq" id="WP_075765048.1">
    <property type="nucleotide sequence ID" value="NZ_CP016076.1"/>
</dbReference>
<dbReference type="GO" id="GO:0005524">
    <property type="term" value="F:ATP binding"/>
    <property type="evidence" value="ECO:0007669"/>
    <property type="project" value="UniProtKB-KW"/>
</dbReference>
<feature type="region of interest" description="Disordered" evidence="6">
    <location>
        <begin position="404"/>
        <end position="446"/>
    </location>
</feature>
<proteinExistence type="inferred from homology"/>
<evidence type="ECO:0000313" key="8">
    <source>
        <dbReference type="EMBL" id="APU15831.1"/>
    </source>
</evidence>
<dbReference type="PRINTS" id="PR00301">
    <property type="entry name" value="HEATSHOCK70"/>
</dbReference>
<dbReference type="PANTHER" id="PTHR42749">
    <property type="entry name" value="CELL SHAPE-DETERMINING PROTEIN MREB"/>
    <property type="match status" value="1"/>
</dbReference>
<dbReference type="Gene3D" id="3.30.420.40">
    <property type="match status" value="2"/>
</dbReference>
<feature type="compositionally biased region" description="Low complexity" evidence="6">
    <location>
        <begin position="356"/>
        <end position="368"/>
    </location>
</feature>
<name>A0AAC9PTF5_9PSEU</name>
<protein>
    <submittedName>
        <fullName evidence="8">Hsp70 protein</fullName>
    </submittedName>
</protein>
<dbReference type="KEGG" id="acad:UA74_19015"/>
<dbReference type="SUPFAM" id="SSF53067">
    <property type="entry name" value="Actin-like ATPase domain"/>
    <property type="match status" value="2"/>
</dbReference>
<sequence length="589" mass="61567">MRELAVDFGTSNTVAALRIDGGPARLLLFDGWPVLPSAVLSGRDGTLVVGREALRGARLDPARFEPHPKERIDEGEVLLGDAVVPVVSLIASVLRRVAAEAARVDRVVLTHPADWHATRRGVLLAAAREAGWLGDVRLVAEPVAAAGLAPDVAPGQAIAVFDMGGGTTDVAVLRRGATGWEVLAEAGLSDLGGRDLDQLLLEHLGVAHLVRLGDVASRRRARAVAEDVQAGREALSQYPQTDIPLPPPLPDAHLTRDELEGILASALDRAVGLLADTVLATPVVAVHLVGGATRMPLVARLIGRRLGLVPTIVDSPETAVVLGALAPTAAPTPPASAPASSAQSPVPRQTAPLRLPQPGGTPSTPQTSVAVRRWSMPVIVGLAVLVLAAVGLVMAAALRWTSSGTPLGDATPSIDSSAGPDRDTNTGSNAGADTEQARDTETDGVDSAAFGADDQLLAFAGPSAVDCVNAMGTHSQGDMYEARNHVRCRFEHEGIVYFANYLSSDDAETCLLLNQAFTDTPESDWRSDQPWAGGGFSGRSHDVTTIAGNTVLWYADTNSLCGFFGPATDYNPVMPDVRAAWEAVVRLRD</sequence>
<accession>A0AAC9PTF5</accession>
<dbReference type="PANTHER" id="PTHR42749:SF1">
    <property type="entry name" value="CELL SHAPE-DETERMINING PROTEIN MREB"/>
    <property type="match status" value="1"/>
</dbReference>
<dbReference type="InterPro" id="IPR018181">
    <property type="entry name" value="Heat_shock_70_CS"/>
</dbReference>
<dbReference type="AlphaFoldDB" id="A0AAC9PTF5"/>
<feature type="compositionally biased region" description="Low complexity" evidence="6">
    <location>
        <begin position="337"/>
        <end position="347"/>
    </location>
</feature>
<keyword evidence="7" id="KW-0472">Membrane</keyword>
<reference evidence="9" key="1">
    <citation type="submission" date="2016-06" db="EMBL/GenBank/DDBJ databases">
        <title>Complete genome sequence of Actinoalloteichus fjordicus DSM 46855 (=ADI127-17), type strain of the new species Actinoalloteichus fjordicus.</title>
        <authorList>
            <person name="Ruckert C."/>
            <person name="Nouioui I."/>
            <person name="Willmese J."/>
            <person name="van Wezel G."/>
            <person name="Klenk H.-P."/>
            <person name="Kalinowski J."/>
            <person name="Zotchev S.B."/>
        </authorList>
    </citation>
    <scope>NUCLEOTIDE SEQUENCE [LARGE SCALE GENOMIC DNA]</scope>
    <source>
        <strain evidence="9">ADI127-7</strain>
    </source>
</reference>
<dbReference type="PROSITE" id="PS01036">
    <property type="entry name" value="HSP70_3"/>
    <property type="match status" value="1"/>
</dbReference>
<gene>
    <name evidence="8" type="ORF">UA74_19015</name>
</gene>
<feature type="region of interest" description="Disordered" evidence="6">
    <location>
        <begin position="329"/>
        <end position="368"/>
    </location>
</feature>
<evidence type="ECO:0000256" key="5">
    <source>
        <dbReference type="ARBA" id="ARBA00023186"/>
    </source>
</evidence>
<keyword evidence="7" id="KW-0812">Transmembrane</keyword>
<keyword evidence="7" id="KW-1133">Transmembrane helix</keyword>
<comment type="similarity">
    <text evidence="1">Belongs to the heat shock protein 70 family.</text>
</comment>
<evidence type="ECO:0000256" key="7">
    <source>
        <dbReference type="SAM" id="Phobius"/>
    </source>
</evidence>
<keyword evidence="9" id="KW-1185">Reference proteome</keyword>
<evidence type="ECO:0000256" key="4">
    <source>
        <dbReference type="ARBA" id="ARBA00023016"/>
    </source>
</evidence>
<keyword evidence="2" id="KW-0547">Nucleotide-binding</keyword>
<dbReference type="Proteomes" id="UP000185511">
    <property type="component" value="Chromosome"/>
</dbReference>
<evidence type="ECO:0000313" key="9">
    <source>
        <dbReference type="Proteomes" id="UP000185511"/>
    </source>
</evidence>
<keyword evidence="5" id="KW-0143">Chaperone</keyword>
<dbReference type="Pfam" id="PF00012">
    <property type="entry name" value="HSP70"/>
    <property type="match status" value="1"/>
</dbReference>
<evidence type="ECO:0000256" key="1">
    <source>
        <dbReference type="ARBA" id="ARBA00007381"/>
    </source>
</evidence>
<keyword evidence="3" id="KW-0067">ATP-binding</keyword>
<evidence type="ECO:0000256" key="6">
    <source>
        <dbReference type="SAM" id="MobiDB-lite"/>
    </source>
</evidence>
<organism evidence="8 9">
    <name type="scientific">Actinoalloteichus fjordicus</name>
    <dbReference type="NCBI Taxonomy" id="1612552"/>
    <lineage>
        <taxon>Bacteria</taxon>
        <taxon>Bacillati</taxon>
        <taxon>Actinomycetota</taxon>
        <taxon>Actinomycetes</taxon>
        <taxon>Pseudonocardiales</taxon>
        <taxon>Pseudonocardiaceae</taxon>
        <taxon>Actinoalloteichus</taxon>
    </lineage>
</organism>
<dbReference type="InterPro" id="IPR043129">
    <property type="entry name" value="ATPase_NBD"/>
</dbReference>
<feature type="transmembrane region" description="Helical" evidence="7">
    <location>
        <begin position="374"/>
        <end position="398"/>
    </location>
</feature>
<dbReference type="Gene3D" id="3.90.640.10">
    <property type="entry name" value="Actin, Chain A, domain 4"/>
    <property type="match status" value="1"/>
</dbReference>
<keyword evidence="4" id="KW-0346">Stress response</keyword>
<evidence type="ECO:0000256" key="2">
    <source>
        <dbReference type="ARBA" id="ARBA00022741"/>
    </source>
</evidence>
<evidence type="ECO:0000256" key="3">
    <source>
        <dbReference type="ARBA" id="ARBA00022840"/>
    </source>
</evidence>
<dbReference type="GO" id="GO:0140662">
    <property type="term" value="F:ATP-dependent protein folding chaperone"/>
    <property type="evidence" value="ECO:0007669"/>
    <property type="project" value="InterPro"/>
</dbReference>